<dbReference type="InterPro" id="IPR005373">
    <property type="entry name" value="PHAF1"/>
</dbReference>
<accession>A0A061R1P5</accession>
<feature type="region of interest" description="Disordered" evidence="2">
    <location>
        <begin position="341"/>
        <end position="421"/>
    </location>
</feature>
<name>A0A061R1P5_9CHLO</name>
<sequence length="482" mass="51254">MLLTLNLQPGLALGPFFLGMPIGKAVANIQDSKTEHHIVEVKYTHSAESVGCRDIVLNFPEAGMHLRFEPHSQRLRLIEVYDLSRMQVRFAQALVGGASNTATFVRIYDLFGPTFPGELDLQGARYSLHYPGLSFVFPIPRQHAPQLKEAELPLEFPDGTTPVASRIALYSGTVKELAALDTVAPPTLKPGAAYFSKVTALLDHGLSFGSEKEALMFGASPQDVWSVLGTPSSMYPRAAGGMAIQSGGASARSQSSADYFYSYFSRGLDVIFCGRTHRVRKFVLHTNPPGHIEFNTYNKCNFEIPVSSHRPVESPPLSDACGAKADPSVVESVQNWHLEDGERAPASGPTGSPGDDWGAPGDSDEEGDAAGEAPARGPGPAPQAGSGRGSRDAEEGPRARAPAEGMELPTWAPGGDAASGTITCDSSWEEVQSLLGPGGRATINTGGTASNPFGPTYVYGYRGVAFEVMKDGSIARVTLFKA</sequence>
<protein>
    <submittedName>
        <fullName evidence="3">Upf0183 protein</fullName>
    </submittedName>
</protein>
<dbReference type="InterPro" id="IPR039156">
    <property type="entry name" value="PHAF1/BROMI"/>
</dbReference>
<feature type="compositionally biased region" description="Low complexity" evidence="2">
    <location>
        <begin position="370"/>
        <end position="385"/>
    </location>
</feature>
<comment type="similarity">
    <text evidence="1">Belongs to the PHAF1 family.</text>
</comment>
<organism evidence="3">
    <name type="scientific">Tetraselmis sp. GSL018</name>
    <dbReference type="NCBI Taxonomy" id="582737"/>
    <lineage>
        <taxon>Eukaryota</taxon>
        <taxon>Viridiplantae</taxon>
        <taxon>Chlorophyta</taxon>
        <taxon>core chlorophytes</taxon>
        <taxon>Chlorodendrophyceae</taxon>
        <taxon>Chlorodendrales</taxon>
        <taxon>Chlorodendraceae</taxon>
        <taxon>Tetraselmis</taxon>
    </lineage>
</organism>
<dbReference type="PANTHER" id="PTHR13465">
    <property type="entry name" value="UPF0183 PROTEIN"/>
    <property type="match status" value="1"/>
</dbReference>
<evidence type="ECO:0000256" key="1">
    <source>
        <dbReference type="ARBA" id="ARBA00024339"/>
    </source>
</evidence>
<dbReference type="AlphaFoldDB" id="A0A061R1P5"/>
<proteinExistence type="inferred from homology"/>
<feature type="compositionally biased region" description="Basic and acidic residues" evidence="2">
    <location>
        <begin position="389"/>
        <end position="398"/>
    </location>
</feature>
<evidence type="ECO:0000256" key="2">
    <source>
        <dbReference type="SAM" id="MobiDB-lite"/>
    </source>
</evidence>
<evidence type="ECO:0000313" key="3">
    <source>
        <dbReference type="EMBL" id="JAC64629.1"/>
    </source>
</evidence>
<reference evidence="3" key="1">
    <citation type="submission" date="2014-05" db="EMBL/GenBank/DDBJ databases">
        <title>The transcriptome of the halophilic microalga Tetraselmis sp. GSL018 isolated from the Great Salt Lake, Utah.</title>
        <authorList>
            <person name="Jinkerson R.E."/>
            <person name="D'Adamo S."/>
            <person name="Posewitz M.C."/>
        </authorList>
    </citation>
    <scope>NUCLEOTIDE SEQUENCE</scope>
    <source>
        <strain evidence="3">GSL018</strain>
    </source>
</reference>
<feature type="region of interest" description="Disordered" evidence="2">
    <location>
        <begin position="309"/>
        <end position="328"/>
    </location>
</feature>
<gene>
    <name evidence="3" type="ORF">TSPGSL018_17881</name>
</gene>
<dbReference type="Pfam" id="PF03676">
    <property type="entry name" value="PHAF1"/>
    <property type="match status" value="2"/>
</dbReference>
<dbReference type="PANTHER" id="PTHR13465:SF2">
    <property type="entry name" value="PHAGOSOME ASSEMBLY FACTOR 1"/>
    <property type="match status" value="1"/>
</dbReference>
<dbReference type="EMBL" id="GBEZ01022194">
    <property type="protein sequence ID" value="JAC64629.1"/>
    <property type="molecule type" value="Transcribed_RNA"/>
</dbReference>